<dbReference type="AlphaFoldDB" id="A0AAD3YEZ6"/>
<dbReference type="EMBL" id="BTCM01000008">
    <property type="protein sequence ID" value="GMK59648.1"/>
    <property type="molecule type" value="Genomic_DNA"/>
</dbReference>
<proteinExistence type="predicted"/>
<reference evidence="2" key="2">
    <citation type="submission" date="2023-06" db="EMBL/GenBank/DDBJ databases">
        <authorList>
            <person name="Kobayashi Y."/>
            <person name="Kayamori A."/>
            <person name="Aoki K."/>
            <person name="Shiwa Y."/>
            <person name="Fujita N."/>
            <person name="Sugita T."/>
            <person name="Iwasaki W."/>
            <person name="Tanaka N."/>
            <person name="Takashima M."/>
        </authorList>
    </citation>
    <scope>NUCLEOTIDE SEQUENCE</scope>
    <source>
        <strain evidence="2">HIS016</strain>
    </source>
</reference>
<evidence type="ECO:0000313" key="2">
    <source>
        <dbReference type="EMBL" id="GMK59648.1"/>
    </source>
</evidence>
<evidence type="ECO:0000256" key="1">
    <source>
        <dbReference type="SAM" id="MobiDB-lite"/>
    </source>
</evidence>
<name>A0AAD3YEZ6_9TREE</name>
<feature type="compositionally biased region" description="Low complexity" evidence="1">
    <location>
        <begin position="223"/>
        <end position="232"/>
    </location>
</feature>
<keyword evidence="3" id="KW-1185">Reference proteome</keyword>
<reference evidence="2" key="1">
    <citation type="journal article" date="2023" name="BMC Genomics">
        <title>Chromosome-level genome assemblies of Cutaneotrichosporon spp. (Trichosporonales, Basidiomycota) reveal imbalanced evolution between nucleotide sequences and chromosome synteny.</title>
        <authorList>
            <person name="Kobayashi Y."/>
            <person name="Kayamori A."/>
            <person name="Aoki K."/>
            <person name="Shiwa Y."/>
            <person name="Matsutani M."/>
            <person name="Fujita N."/>
            <person name="Sugita T."/>
            <person name="Iwasaki W."/>
            <person name="Tanaka N."/>
            <person name="Takashima M."/>
        </authorList>
    </citation>
    <scope>NUCLEOTIDE SEQUENCE</scope>
    <source>
        <strain evidence="2">HIS016</strain>
    </source>
</reference>
<sequence>MQPMMGAPGMAPMMAPSMMQMPGVGMGMPTQPNYQLPAGYELPRLSYTADRKWGGWDLASRHYSGTRLERSWLDSLMSRVGEFMGSRQLSEAAAYESFLRVYNRDDGADAGNRTLGGAAAYQAYLLWTRDHWAIFSQNSHDSNLTLITSMAVAELYRLWDVVSPRSSRAKLITASEYAAATARYLYERHFMQPGLGGGELVPGLRTLHHRPSFFERRRRHRSSSCSSSSDSHGGSRRPSHLYDDYAVAPSVMQPGMGGMGPIGAPMYPGMAMQYPGMAQQYPGMAQQYPYQQPYAAGYAGYAPGYAGQQAYLPQTGAGAYYPAFAGQSYYPGAMDPNMQVSMAAASK</sequence>
<gene>
    <name evidence="2" type="ORF">CspeluHIS016_0802540</name>
</gene>
<feature type="compositionally biased region" description="Basic residues" evidence="1">
    <location>
        <begin position="212"/>
        <end position="222"/>
    </location>
</feature>
<feature type="region of interest" description="Disordered" evidence="1">
    <location>
        <begin position="212"/>
        <end position="239"/>
    </location>
</feature>
<organism evidence="2 3">
    <name type="scientific">Cutaneotrichosporon spelunceum</name>
    <dbReference type="NCBI Taxonomy" id="1672016"/>
    <lineage>
        <taxon>Eukaryota</taxon>
        <taxon>Fungi</taxon>
        <taxon>Dikarya</taxon>
        <taxon>Basidiomycota</taxon>
        <taxon>Agaricomycotina</taxon>
        <taxon>Tremellomycetes</taxon>
        <taxon>Trichosporonales</taxon>
        <taxon>Trichosporonaceae</taxon>
        <taxon>Cutaneotrichosporon</taxon>
    </lineage>
</organism>
<dbReference type="Proteomes" id="UP001222932">
    <property type="component" value="Unassembled WGS sequence"/>
</dbReference>
<comment type="caution">
    <text evidence="2">The sequence shown here is derived from an EMBL/GenBank/DDBJ whole genome shotgun (WGS) entry which is preliminary data.</text>
</comment>
<evidence type="ECO:0000313" key="3">
    <source>
        <dbReference type="Proteomes" id="UP001222932"/>
    </source>
</evidence>
<protein>
    <submittedName>
        <fullName evidence="2">Uncharacterized protein</fullName>
    </submittedName>
</protein>
<accession>A0AAD3YEZ6</accession>